<proteinExistence type="predicted"/>
<sequence length="136" mass="15052">MYLRVGAVYFFICFFDPGVGGSGSGGLFRRHRFKRSPLADRKHLEPYDMTIGIIVGNNARLDFTGQFDFRVGNFKIGGIGPMIEFKFHGFVYFCAKNSSGSIPDCFNIALSVPSGISPEWLGMVVYLSVSGLYQIS</sequence>
<evidence type="ECO:0000313" key="2">
    <source>
        <dbReference type="EMBL" id="VFJ78202.1"/>
    </source>
</evidence>
<reference evidence="2" key="1">
    <citation type="submission" date="2019-02" db="EMBL/GenBank/DDBJ databases">
        <authorList>
            <person name="Gruber-Vodicka R. H."/>
            <person name="Seah K. B. B."/>
        </authorList>
    </citation>
    <scope>NUCLEOTIDE SEQUENCE</scope>
    <source>
        <strain evidence="2">BECK_BZ131</strain>
    </source>
</reference>
<organism evidence="2">
    <name type="scientific">Candidatus Kentrum sp. FW</name>
    <dbReference type="NCBI Taxonomy" id="2126338"/>
    <lineage>
        <taxon>Bacteria</taxon>
        <taxon>Pseudomonadati</taxon>
        <taxon>Pseudomonadota</taxon>
        <taxon>Gammaproteobacteria</taxon>
        <taxon>Candidatus Kentrum</taxon>
    </lineage>
</organism>
<protein>
    <submittedName>
        <fullName evidence="2">Uncharacterized protein</fullName>
    </submittedName>
</protein>
<evidence type="ECO:0000256" key="1">
    <source>
        <dbReference type="SAM" id="Phobius"/>
    </source>
</evidence>
<dbReference type="EMBL" id="CAADFE010000171">
    <property type="protein sequence ID" value="VFJ78202.1"/>
    <property type="molecule type" value="Genomic_DNA"/>
</dbReference>
<name>A0A450U487_9GAMM</name>
<gene>
    <name evidence="2" type="ORF">BECKFW1821C_GA0114237_11718</name>
</gene>
<dbReference type="AlphaFoldDB" id="A0A450U487"/>
<keyword evidence="1" id="KW-0812">Transmembrane</keyword>
<keyword evidence="1" id="KW-1133">Transmembrane helix</keyword>
<keyword evidence="1" id="KW-0472">Membrane</keyword>
<accession>A0A450U487</accession>
<feature type="transmembrane region" description="Helical" evidence="1">
    <location>
        <begin position="6"/>
        <end position="28"/>
    </location>
</feature>